<feature type="region of interest" description="Disordered" evidence="1">
    <location>
        <begin position="1"/>
        <end position="39"/>
    </location>
</feature>
<keyword evidence="3" id="KW-1185">Reference proteome</keyword>
<dbReference type="OrthoDB" id="3261578at2759"/>
<dbReference type="EMBL" id="ML210161">
    <property type="protein sequence ID" value="TFK27773.1"/>
    <property type="molecule type" value="Genomic_DNA"/>
</dbReference>
<dbReference type="InterPro" id="IPR014752">
    <property type="entry name" value="Arrestin-like_C"/>
</dbReference>
<sequence>MMFSEASVVSPPLPPSYSADPEAHSGDDEPQLPAYNQRDSGASFASHKEFTSALKRKGKPLVNLVLVANQGLSKVTPTFVEGMAISGRVELDLDRPQTINEVSVAVKGSLISIENSGDQQLFFLNVQKTIWSPAMGDPYPSQESPNSSPSTVGHASRLSGSYEWQFSVDLPREVVLPYGPRKQLGVFKLPQTFMERHARATICYEVALRIRRGRLKPDYRVNLTFGYIPLIRPERPSILRQYAYQEHNQIPSPDIDLDGWHSSDLFKVKGRLFGRSATVECILSVATPLCFTRGTAVPISLLLKSDDVQALDLLSSPKSVVCRLRRVIKYHAGQEKSVEPLAWKDGLEDSQSALWWPCAEVDANTRHRRRLSGELHLRKDLKPTTAIGGFRIEYSVAFFSFDALAFDALDKDTQPLASVPVEIATMYAKGPHPRMYAPPSYEDINTRYLPDDRVGMMLNSTAF</sequence>
<accession>A0A5C3L5E8</accession>
<dbReference type="Proteomes" id="UP000307440">
    <property type="component" value="Unassembled WGS sequence"/>
</dbReference>
<evidence type="ECO:0000313" key="3">
    <source>
        <dbReference type="Proteomes" id="UP000307440"/>
    </source>
</evidence>
<organism evidence="2 3">
    <name type="scientific">Coprinopsis marcescibilis</name>
    <name type="common">Agaric fungus</name>
    <name type="synonym">Psathyrella marcescibilis</name>
    <dbReference type="NCBI Taxonomy" id="230819"/>
    <lineage>
        <taxon>Eukaryota</taxon>
        <taxon>Fungi</taxon>
        <taxon>Dikarya</taxon>
        <taxon>Basidiomycota</taxon>
        <taxon>Agaricomycotina</taxon>
        <taxon>Agaricomycetes</taxon>
        <taxon>Agaricomycetidae</taxon>
        <taxon>Agaricales</taxon>
        <taxon>Agaricineae</taxon>
        <taxon>Psathyrellaceae</taxon>
        <taxon>Coprinopsis</taxon>
    </lineage>
</organism>
<dbReference type="AlphaFoldDB" id="A0A5C3L5E8"/>
<evidence type="ECO:0000313" key="2">
    <source>
        <dbReference type="EMBL" id="TFK27773.1"/>
    </source>
</evidence>
<proteinExistence type="predicted"/>
<reference evidence="2 3" key="1">
    <citation type="journal article" date="2019" name="Nat. Ecol. Evol.">
        <title>Megaphylogeny resolves global patterns of mushroom evolution.</title>
        <authorList>
            <person name="Varga T."/>
            <person name="Krizsan K."/>
            <person name="Foldi C."/>
            <person name="Dima B."/>
            <person name="Sanchez-Garcia M."/>
            <person name="Sanchez-Ramirez S."/>
            <person name="Szollosi G.J."/>
            <person name="Szarkandi J.G."/>
            <person name="Papp V."/>
            <person name="Albert L."/>
            <person name="Andreopoulos W."/>
            <person name="Angelini C."/>
            <person name="Antonin V."/>
            <person name="Barry K.W."/>
            <person name="Bougher N.L."/>
            <person name="Buchanan P."/>
            <person name="Buyck B."/>
            <person name="Bense V."/>
            <person name="Catcheside P."/>
            <person name="Chovatia M."/>
            <person name="Cooper J."/>
            <person name="Damon W."/>
            <person name="Desjardin D."/>
            <person name="Finy P."/>
            <person name="Geml J."/>
            <person name="Haridas S."/>
            <person name="Hughes K."/>
            <person name="Justo A."/>
            <person name="Karasinski D."/>
            <person name="Kautmanova I."/>
            <person name="Kiss B."/>
            <person name="Kocsube S."/>
            <person name="Kotiranta H."/>
            <person name="LaButti K.M."/>
            <person name="Lechner B.E."/>
            <person name="Liimatainen K."/>
            <person name="Lipzen A."/>
            <person name="Lukacs Z."/>
            <person name="Mihaltcheva S."/>
            <person name="Morgado L.N."/>
            <person name="Niskanen T."/>
            <person name="Noordeloos M.E."/>
            <person name="Ohm R.A."/>
            <person name="Ortiz-Santana B."/>
            <person name="Ovrebo C."/>
            <person name="Racz N."/>
            <person name="Riley R."/>
            <person name="Savchenko A."/>
            <person name="Shiryaev A."/>
            <person name="Soop K."/>
            <person name="Spirin V."/>
            <person name="Szebenyi C."/>
            <person name="Tomsovsky M."/>
            <person name="Tulloss R.E."/>
            <person name="Uehling J."/>
            <person name="Grigoriev I.V."/>
            <person name="Vagvolgyi C."/>
            <person name="Papp T."/>
            <person name="Martin F.M."/>
            <person name="Miettinen O."/>
            <person name="Hibbett D.S."/>
            <person name="Nagy L.G."/>
        </authorList>
    </citation>
    <scope>NUCLEOTIDE SEQUENCE [LARGE SCALE GENOMIC DNA]</scope>
    <source>
        <strain evidence="2 3">CBS 121175</strain>
    </source>
</reference>
<protein>
    <recommendedName>
        <fullName evidence="4">Arrestin-like N-terminal domain-containing protein</fullName>
    </recommendedName>
</protein>
<feature type="region of interest" description="Disordered" evidence="1">
    <location>
        <begin position="135"/>
        <end position="154"/>
    </location>
</feature>
<evidence type="ECO:0008006" key="4">
    <source>
        <dbReference type="Google" id="ProtNLM"/>
    </source>
</evidence>
<evidence type="ECO:0000256" key="1">
    <source>
        <dbReference type="SAM" id="MobiDB-lite"/>
    </source>
</evidence>
<feature type="compositionally biased region" description="Polar residues" evidence="1">
    <location>
        <begin position="141"/>
        <end position="154"/>
    </location>
</feature>
<gene>
    <name evidence="2" type="ORF">FA15DRAFT_665995</name>
</gene>
<name>A0A5C3L5E8_COPMA</name>
<dbReference type="Gene3D" id="2.60.40.640">
    <property type="match status" value="1"/>
</dbReference>